<dbReference type="STRING" id="46679.SAMN05216202_2290"/>
<accession>A0A1H2MS83</accession>
<proteinExistence type="predicted"/>
<sequence>MPWPSAEKPEVCPKVEDKGYVCVVSHSNTAQLSTQPATRNTSHTSQIMARRDIHAGNRHNGPLFGNLP</sequence>
<keyword evidence="2" id="KW-1185">Reference proteome</keyword>
<evidence type="ECO:0000313" key="1">
    <source>
        <dbReference type="EMBL" id="SDU96123.1"/>
    </source>
</evidence>
<dbReference type="AlphaFoldDB" id="A0A1H2MS83"/>
<protein>
    <submittedName>
        <fullName evidence="1">Uncharacterized protein</fullName>
    </submittedName>
</protein>
<evidence type="ECO:0000313" key="2">
    <source>
        <dbReference type="Proteomes" id="UP000198600"/>
    </source>
</evidence>
<dbReference type="EMBL" id="LT629802">
    <property type="protein sequence ID" value="SDU96123.1"/>
    <property type="molecule type" value="Genomic_DNA"/>
</dbReference>
<reference evidence="2" key="1">
    <citation type="submission" date="2016-10" db="EMBL/GenBank/DDBJ databases">
        <authorList>
            <person name="Varghese N."/>
            <person name="Submissions S."/>
        </authorList>
    </citation>
    <scope>NUCLEOTIDE SEQUENCE [LARGE SCALE GENOMIC DNA]</scope>
    <source>
        <strain evidence="2">LMG 2223</strain>
    </source>
</reference>
<organism evidence="1 2">
    <name type="scientific">Pseudomonas mucidolens</name>
    <dbReference type="NCBI Taxonomy" id="46679"/>
    <lineage>
        <taxon>Bacteria</taxon>
        <taxon>Pseudomonadati</taxon>
        <taxon>Pseudomonadota</taxon>
        <taxon>Gammaproteobacteria</taxon>
        <taxon>Pseudomonadales</taxon>
        <taxon>Pseudomonadaceae</taxon>
        <taxon>Pseudomonas</taxon>
    </lineage>
</organism>
<gene>
    <name evidence="1" type="ORF">SAMN05216202_2290</name>
</gene>
<name>A0A1H2MS83_9PSED</name>
<dbReference type="Proteomes" id="UP000198600">
    <property type="component" value="Chromosome I"/>
</dbReference>